<dbReference type="Gene3D" id="3.20.20.450">
    <property type="entry name" value="EAL domain"/>
    <property type="match status" value="1"/>
</dbReference>
<dbReference type="GO" id="GO:0071111">
    <property type="term" value="F:cyclic-guanylate-specific phosphodiesterase activity"/>
    <property type="evidence" value="ECO:0007669"/>
    <property type="project" value="UniProtKB-EC"/>
</dbReference>
<feature type="domain" description="PAS" evidence="1">
    <location>
        <begin position="133"/>
        <end position="188"/>
    </location>
</feature>
<comment type="caution">
    <text evidence="4">The sequence shown here is derived from an EMBL/GenBank/DDBJ whole genome shotgun (WGS) entry which is preliminary data.</text>
</comment>
<dbReference type="OrthoDB" id="9812260at2"/>
<dbReference type="InterPro" id="IPR000014">
    <property type="entry name" value="PAS"/>
</dbReference>
<keyword evidence="5" id="KW-1185">Reference proteome</keyword>
<dbReference type="InterPro" id="IPR001633">
    <property type="entry name" value="EAL_dom"/>
</dbReference>
<protein>
    <submittedName>
        <fullName evidence="4">Oxygen-sensing cyclic-di-GMP phosphodiesterase</fullName>
        <ecNumber evidence="4">3.1.4.52</ecNumber>
    </submittedName>
</protein>
<dbReference type="CDD" id="cd01948">
    <property type="entry name" value="EAL"/>
    <property type="match status" value="1"/>
</dbReference>
<dbReference type="Pfam" id="PF00563">
    <property type="entry name" value="EAL"/>
    <property type="match status" value="1"/>
</dbReference>
<dbReference type="Proteomes" id="UP000335415">
    <property type="component" value="Unassembled WGS sequence"/>
</dbReference>
<dbReference type="SUPFAM" id="SSF55785">
    <property type="entry name" value="PYP-like sensor domain (PAS domain)"/>
    <property type="match status" value="2"/>
</dbReference>
<dbReference type="InterPro" id="IPR035965">
    <property type="entry name" value="PAS-like_dom_sf"/>
</dbReference>
<dbReference type="InterPro" id="IPR029016">
    <property type="entry name" value="GAF-like_dom_sf"/>
</dbReference>
<dbReference type="SUPFAM" id="SSF55073">
    <property type="entry name" value="Nucleotide cyclase"/>
    <property type="match status" value="1"/>
</dbReference>
<dbReference type="PROSITE" id="PS50883">
    <property type="entry name" value="EAL"/>
    <property type="match status" value="1"/>
</dbReference>
<dbReference type="SUPFAM" id="SSF141868">
    <property type="entry name" value="EAL domain-like"/>
    <property type="match status" value="1"/>
</dbReference>
<dbReference type="NCBIfam" id="NF008467">
    <property type="entry name" value="PRK11359.1"/>
    <property type="match status" value="1"/>
</dbReference>
<dbReference type="SMART" id="SM00065">
    <property type="entry name" value="GAF"/>
    <property type="match status" value="1"/>
</dbReference>
<dbReference type="CDD" id="cd01949">
    <property type="entry name" value="GGDEF"/>
    <property type="match status" value="1"/>
</dbReference>
<dbReference type="InterPro" id="IPR052155">
    <property type="entry name" value="Biofilm_reg_signaling"/>
</dbReference>
<dbReference type="SMART" id="SM00267">
    <property type="entry name" value="GGDEF"/>
    <property type="match status" value="1"/>
</dbReference>
<accession>A0A5J5FTU9</accession>
<organism evidence="4 5">
    <name type="scientific">Affinibrenneria salicis</name>
    <dbReference type="NCBI Taxonomy" id="2590031"/>
    <lineage>
        <taxon>Bacteria</taxon>
        <taxon>Pseudomonadati</taxon>
        <taxon>Pseudomonadota</taxon>
        <taxon>Gammaproteobacteria</taxon>
        <taxon>Enterobacterales</taxon>
        <taxon>Pectobacteriaceae</taxon>
        <taxon>Affinibrenneria</taxon>
    </lineage>
</organism>
<feature type="domain" description="GGDEF" evidence="3">
    <location>
        <begin position="452"/>
        <end position="584"/>
    </location>
</feature>
<evidence type="ECO:0000259" key="1">
    <source>
        <dbReference type="PROSITE" id="PS50112"/>
    </source>
</evidence>
<dbReference type="Pfam" id="PF13185">
    <property type="entry name" value="GAF_2"/>
    <property type="match status" value="1"/>
</dbReference>
<dbReference type="NCBIfam" id="TIGR00254">
    <property type="entry name" value="GGDEF"/>
    <property type="match status" value="1"/>
</dbReference>
<gene>
    <name evidence="4" type="primary">dosP</name>
    <name evidence="4" type="synonym">pdeO</name>
    <name evidence="4" type="ORF">FJU30_20965</name>
</gene>
<dbReference type="AlphaFoldDB" id="A0A5J5FTU9"/>
<dbReference type="RefSeq" id="WP_150436924.1">
    <property type="nucleotide sequence ID" value="NZ_VYKJ01000013.1"/>
</dbReference>
<dbReference type="PROSITE" id="PS50887">
    <property type="entry name" value="GGDEF"/>
    <property type="match status" value="1"/>
</dbReference>
<evidence type="ECO:0000259" key="2">
    <source>
        <dbReference type="PROSITE" id="PS50883"/>
    </source>
</evidence>
<dbReference type="SMART" id="SM00091">
    <property type="entry name" value="PAS"/>
    <property type="match status" value="2"/>
</dbReference>
<dbReference type="EC" id="3.1.4.52" evidence="4"/>
<feature type="domain" description="PAS" evidence="1">
    <location>
        <begin position="11"/>
        <end position="88"/>
    </location>
</feature>
<dbReference type="InterPro" id="IPR035919">
    <property type="entry name" value="EAL_sf"/>
</dbReference>
<dbReference type="EMBL" id="VYKJ01000013">
    <property type="protein sequence ID" value="KAA8996679.1"/>
    <property type="molecule type" value="Genomic_DNA"/>
</dbReference>
<dbReference type="InterPro" id="IPR003018">
    <property type="entry name" value="GAF"/>
</dbReference>
<evidence type="ECO:0000259" key="3">
    <source>
        <dbReference type="PROSITE" id="PS50887"/>
    </source>
</evidence>
<dbReference type="InterPro" id="IPR012226">
    <property type="entry name" value="Diguanyl_cyclase/Pdiesterase"/>
</dbReference>
<dbReference type="Gene3D" id="3.30.450.20">
    <property type="entry name" value="PAS domain"/>
    <property type="match status" value="2"/>
</dbReference>
<dbReference type="SUPFAM" id="SSF55781">
    <property type="entry name" value="GAF domain-like"/>
    <property type="match status" value="1"/>
</dbReference>
<dbReference type="PIRSF" id="PIRSF005925">
    <property type="entry name" value="Dos"/>
    <property type="match status" value="1"/>
</dbReference>
<dbReference type="PANTHER" id="PTHR44757">
    <property type="entry name" value="DIGUANYLATE CYCLASE DGCP"/>
    <property type="match status" value="1"/>
</dbReference>
<dbReference type="Gene3D" id="3.30.450.40">
    <property type="match status" value="1"/>
</dbReference>
<reference evidence="4 5" key="1">
    <citation type="submission" date="2019-09" db="EMBL/GenBank/DDBJ databases">
        <authorList>
            <person name="Li Y."/>
        </authorList>
    </citation>
    <scope>NUCLEOTIDE SEQUENCE [LARGE SCALE GENOMIC DNA]</scope>
    <source>
        <strain evidence="4 5">L3-3HA</strain>
    </source>
</reference>
<sequence>MIKMENPGADIHRILLSALEQSAVAVVLVDENDVVQFFNRAAERLWGYERHEVSGESIRTLLPEMALQSYDDGRDGSQRMLDDAANNQTIRLKRRDGRKRWASLTLNRFELDNCIYVMFMAQDVSAAMLRREQDRLLLLAVNHTDYPVMVFDAGRRIAHVNQAFSQVYGFRLDEVMGRDLLSVLISPSMPGDELEQFCARPWGKACCMAEAMVLYKDQREAWVRISSSPALDVKLADLYGYSVDIVTDVTEERQIRELERDVLEALTSNLSFEGLGDYLCRRIEAIAPGVVVDVCRVEERRIRPWAAPNFPPGYTAIWNGVEIGEGVASSGTSAYRGEPVIVSDIGSDPLWAAWRHLVLPLGVHACWTYPVKRRDGEVVGTFSFYFKPGGELNAWLERIAHTCVHLCKLALEREENRQHMTHLVQFDALTGLPNRDQLYLKMDEQLSDSPEQEIAVFCLDLDRLRDINDTLGYAAGDLVMVTMANRLKNGLRSGEFLYRSEGDLFFIIAPGYDIRHASLMAEQIQQIIGEPIDVSGHSLSLSVSIGISHYPEGGHDRDILLTYAKHAMNRARDAGGGGWQFFAPEMNMIARERLLLGAALKRAIAAGDLRLQYQPQICLQSGRLYGVEALARWYDPQFGVVPPDKFIRLAEEIGKIDAIGRWALREACRQMAGWRNDQLAVPQVSVNLSPFNFRHRDLPDFVDGVLREHRLPGQCLTIEITESTMMALTDDMLEVVHRIRALGVGLSVDDFGTGFSSLSNLANLPVTEVKIDRSFIDKCLKENRQQALVTAVIGIGRSLDLAVVAEGVETEEQRRLLANLRCPVGQGYLFSCALTPQALAKWVKAAITDTAS</sequence>
<dbReference type="Pfam" id="PF00989">
    <property type="entry name" value="PAS"/>
    <property type="match status" value="2"/>
</dbReference>
<proteinExistence type="predicted"/>
<dbReference type="SMART" id="SM00052">
    <property type="entry name" value="EAL"/>
    <property type="match status" value="1"/>
</dbReference>
<dbReference type="CDD" id="cd00130">
    <property type="entry name" value="PAS"/>
    <property type="match status" value="2"/>
</dbReference>
<name>A0A5J5FTU9_9GAMM</name>
<feature type="domain" description="EAL" evidence="2">
    <location>
        <begin position="593"/>
        <end position="847"/>
    </location>
</feature>
<dbReference type="InterPro" id="IPR029787">
    <property type="entry name" value="Nucleotide_cyclase"/>
</dbReference>
<dbReference type="GO" id="GO:0006355">
    <property type="term" value="P:regulation of DNA-templated transcription"/>
    <property type="evidence" value="ECO:0007669"/>
    <property type="project" value="InterPro"/>
</dbReference>
<dbReference type="NCBIfam" id="TIGR00229">
    <property type="entry name" value="sensory_box"/>
    <property type="match status" value="2"/>
</dbReference>
<evidence type="ECO:0000313" key="4">
    <source>
        <dbReference type="EMBL" id="KAA8996679.1"/>
    </source>
</evidence>
<dbReference type="InterPro" id="IPR043128">
    <property type="entry name" value="Rev_trsase/Diguanyl_cyclase"/>
</dbReference>
<dbReference type="Pfam" id="PF00990">
    <property type="entry name" value="GGDEF"/>
    <property type="match status" value="1"/>
</dbReference>
<evidence type="ECO:0000313" key="5">
    <source>
        <dbReference type="Proteomes" id="UP000335415"/>
    </source>
</evidence>
<keyword evidence="4" id="KW-0378">Hydrolase</keyword>
<dbReference type="PANTHER" id="PTHR44757:SF2">
    <property type="entry name" value="BIOFILM ARCHITECTURE MAINTENANCE PROTEIN MBAA"/>
    <property type="match status" value="1"/>
</dbReference>
<dbReference type="InterPro" id="IPR000160">
    <property type="entry name" value="GGDEF_dom"/>
</dbReference>
<dbReference type="Gene3D" id="3.30.70.270">
    <property type="match status" value="1"/>
</dbReference>
<dbReference type="PROSITE" id="PS50112">
    <property type="entry name" value="PAS"/>
    <property type="match status" value="2"/>
</dbReference>
<dbReference type="InterPro" id="IPR013767">
    <property type="entry name" value="PAS_fold"/>
</dbReference>